<evidence type="ECO:0000256" key="1">
    <source>
        <dbReference type="ARBA" id="ARBA00009589"/>
    </source>
</evidence>
<dbReference type="PANTHER" id="PTHR35134">
    <property type="entry name" value="NUCLEOTIDASE YQFW-RELATED"/>
    <property type="match status" value="1"/>
</dbReference>
<dbReference type="EMBL" id="MHWD01000025">
    <property type="protein sequence ID" value="OHB03209.1"/>
    <property type="molecule type" value="Genomic_DNA"/>
</dbReference>
<proteinExistence type="inferred from homology"/>
<sequence>MQRKRIIGVDFDDVLMDFSPTLYTYHNMCAGTSFERKHAISFNLWEVWGGTPEQAKQRVLDFYETEIHWEAPPVEDSQFGIALLKKNHSLVIITSRPIEHESKVKSWLDRHFPNLFDHVFFTNLFHGENKKILKSEACKSLNVDVFIDDHIENTLDVAENGTDAFLFDSPWNQNFPKHPKITRVHGWKDIVSRLAPDMKN</sequence>
<dbReference type="SUPFAM" id="SSF56784">
    <property type="entry name" value="HAD-like"/>
    <property type="match status" value="1"/>
</dbReference>
<keyword evidence="2 3" id="KW-0378">Hydrolase</keyword>
<comment type="caution">
    <text evidence="5">The sequence shown here is derived from an EMBL/GenBank/DDBJ whole genome shotgun (WGS) entry which is preliminary data.</text>
</comment>
<dbReference type="PANTHER" id="PTHR35134:SF2">
    <property type="entry name" value="NUCLEOTIDASE YQFW-RELATED"/>
    <property type="match status" value="1"/>
</dbReference>
<evidence type="ECO:0000313" key="5">
    <source>
        <dbReference type="EMBL" id="OHB03209.1"/>
    </source>
</evidence>
<dbReference type="Gene3D" id="3.40.50.1000">
    <property type="entry name" value="HAD superfamily/HAD-like"/>
    <property type="match status" value="1"/>
</dbReference>
<dbReference type="Proteomes" id="UP000179283">
    <property type="component" value="Unassembled WGS sequence"/>
</dbReference>
<evidence type="ECO:0000313" key="6">
    <source>
        <dbReference type="Proteomes" id="UP000179283"/>
    </source>
</evidence>
<dbReference type="Pfam" id="PF06941">
    <property type="entry name" value="NT5C"/>
    <property type="match status" value="1"/>
</dbReference>
<dbReference type="PIRSF" id="PIRSF021362">
    <property type="entry name" value="UCP021362_HAD"/>
    <property type="match status" value="1"/>
</dbReference>
<name>A0A1G2U1C4_9BACT</name>
<dbReference type="InterPro" id="IPR009206">
    <property type="entry name" value="Nucleotidase_putative"/>
</dbReference>
<dbReference type="InterPro" id="IPR023214">
    <property type="entry name" value="HAD_sf"/>
</dbReference>
<protein>
    <recommendedName>
        <fullName evidence="3">Nucleotidase</fullName>
        <ecNumber evidence="3">3.1.3.-</ecNumber>
    </recommendedName>
</protein>
<feature type="active site" description="Proton donor" evidence="4">
    <location>
        <position position="12"/>
    </location>
</feature>
<dbReference type="InterPro" id="IPR052419">
    <property type="entry name" value="5_3-deoxyribonucleotidase-like"/>
</dbReference>
<accession>A0A1G2U1C4</accession>
<dbReference type="InterPro" id="IPR010708">
    <property type="entry name" value="5'(3')-deoxyribonucleotidase"/>
</dbReference>
<gene>
    <name evidence="5" type="ORF">A2920_02475</name>
</gene>
<dbReference type="AlphaFoldDB" id="A0A1G2U1C4"/>
<dbReference type="GO" id="GO:0008253">
    <property type="term" value="F:5'-nucleotidase activity"/>
    <property type="evidence" value="ECO:0007669"/>
    <property type="project" value="InterPro"/>
</dbReference>
<dbReference type="EC" id="3.1.3.-" evidence="3"/>
<evidence type="ECO:0000256" key="3">
    <source>
        <dbReference type="PIRNR" id="PIRNR021362"/>
    </source>
</evidence>
<dbReference type="GO" id="GO:0009264">
    <property type="term" value="P:deoxyribonucleotide catabolic process"/>
    <property type="evidence" value="ECO:0007669"/>
    <property type="project" value="InterPro"/>
</dbReference>
<dbReference type="InterPro" id="IPR036412">
    <property type="entry name" value="HAD-like_sf"/>
</dbReference>
<comment type="similarity">
    <text evidence="1 3">Belongs to the 5'(3')-deoxyribonucleotidase family.</text>
</comment>
<evidence type="ECO:0000256" key="2">
    <source>
        <dbReference type="ARBA" id="ARBA00022801"/>
    </source>
</evidence>
<organism evidence="5 6">
    <name type="scientific">Candidatus Zambryskibacteria bacterium RIFCSPLOWO2_01_FULL_43_17</name>
    <dbReference type="NCBI Taxonomy" id="1802760"/>
    <lineage>
        <taxon>Bacteria</taxon>
        <taxon>Candidatus Zambryskiibacteriota</taxon>
    </lineage>
</organism>
<reference evidence="5 6" key="1">
    <citation type="journal article" date="2016" name="Nat. Commun.">
        <title>Thousands of microbial genomes shed light on interconnected biogeochemical processes in an aquifer system.</title>
        <authorList>
            <person name="Anantharaman K."/>
            <person name="Brown C.T."/>
            <person name="Hug L.A."/>
            <person name="Sharon I."/>
            <person name="Castelle C.J."/>
            <person name="Probst A.J."/>
            <person name="Thomas B.C."/>
            <person name="Singh A."/>
            <person name="Wilkins M.J."/>
            <person name="Karaoz U."/>
            <person name="Brodie E.L."/>
            <person name="Williams K.H."/>
            <person name="Hubbard S.S."/>
            <person name="Banfield J.F."/>
        </authorList>
    </citation>
    <scope>NUCLEOTIDE SEQUENCE [LARGE SCALE GENOMIC DNA]</scope>
</reference>
<feature type="active site" description="Nucleophile" evidence="4">
    <location>
        <position position="10"/>
    </location>
</feature>
<evidence type="ECO:0000256" key="4">
    <source>
        <dbReference type="PIRSR" id="PIRSR610708-1"/>
    </source>
</evidence>